<dbReference type="AlphaFoldDB" id="W2SBR7"/>
<dbReference type="SUPFAM" id="SSF48239">
    <property type="entry name" value="Terpenoid cyclases/Protein prenyltransferases"/>
    <property type="match status" value="1"/>
</dbReference>
<comment type="subunit">
    <text evidence="9">Heterodimer of an alpha and a beta subunit.</text>
</comment>
<dbReference type="InterPro" id="IPR045089">
    <property type="entry name" value="PGGT1B-like"/>
</dbReference>
<evidence type="ECO:0000313" key="12">
    <source>
        <dbReference type="Proteomes" id="UP000030752"/>
    </source>
</evidence>
<evidence type="ECO:0000256" key="1">
    <source>
        <dbReference type="ARBA" id="ARBA00010497"/>
    </source>
</evidence>
<evidence type="ECO:0000256" key="3">
    <source>
        <dbReference type="ARBA" id="ARBA00015798"/>
    </source>
</evidence>
<dbReference type="InterPro" id="IPR026872">
    <property type="entry name" value="FTB"/>
</dbReference>
<comment type="similarity">
    <text evidence="1 9">Belongs to the protein prenyltransferase subunit beta family.</text>
</comment>
<dbReference type="PANTHER" id="PTHR11774">
    <property type="entry name" value="GERANYLGERANYL TRANSFERASE TYPE BETA SUBUNIT"/>
    <property type="match status" value="1"/>
</dbReference>
<dbReference type="Pfam" id="PF00432">
    <property type="entry name" value="Prenyltrans"/>
    <property type="match status" value="1"/>
</dbReference>
<proteinExistence type="inferred from homology"/>
<gene>
    <name evidence="11" type="ORF">HMPREF1541_00238</name>
</gene>
<protein>
    <recommendedName>
        <fullName evidence="3 9">Protein farnesyltransferase subunit beta</fullName>
        <shortName evidence="9">FTase-beta</shortName>
        <ecNumber evidence="2 9">2.5.1.58</ecNumber>
    </recommendedName>
</protein>
<sequence length="456" mass="50243">MAAVDDFPALVPHHFLTPPPLQDELTTQTSEAQQKTLEECLPLLRAAGDPTRSPFDFNEFGLPELRKEDHIDFLHENLSVFPAPYVGLDASRPWLVYWGLMALYFLGEDVMPMRERVMSTFYPLQNRSGGFGGGHGHDSHLATTYGALLSIALAGGESAYRMIDRRAMWHWLGRLKQADGAFQISEGGEKDTRGAYCALIVISLLSLPIELPPDSPARDAGLKTFNDRLGTYISRCQTYEGGISGTPGNEAHGAYVFCALGCLCLLGPPDKTLRRYLDLDALIYWMSSRQYAPEGGLAGRTNKLVDGCYSHWLGNCWPLVQAALSGSSSNDGHGVNPGAGDLYSSEGLARYIICCCQATPGGLRDKPSKRPDSYHTCYTLSGLSTTKHFHYYQASDEISQFDSAFSWRVAEKRTSHSESNPAAFDDGTDVKPMHPVFAIPHHSVEGLRQWSGQQPW</sequence>
<evidence type="ECO:0000256" key="8">
    <source>
        <dbReference type="ARBA" id="ARBA00022833"/>
    </source>
</evidence>
<keyword evidence="8 9" id="KW-0862">Zinc</keyword>
<dbReference type="STRING" id="1220924.W2SBR7"/>
<feature type="domain" description="Prenyltransferase alpha-alpha toroid" evidence="10">
    <location>
        <begin position="65"/>
        <end position="439"/>
    </location>
</feature>
<evidence type="ECO:0000313" key="11">
    <source>
        <dbReference type="EMBL" id="ETN46055.1"/>
    </source>
</evidence>
<dbReference type="CDD" id="cd02893">
    <property type="entry name" value="FTase"/>
    <property type="match status" value="1"/>
</dbReference>
<organism evidence="11 12">
    <name type="scientific">Cyphellophora europaea (strain CBS 101466)</name>
    <name type="common">Phialophora europaea</name>
    <dbReference type="NCBI Taxonomy" id="1220924"/>
    <lineage>
        <taxon>Eukaryota</taxon>
        <taxon>Fungi</taxon>
        <taxon>Dikarya</taxon>
        <taxon>Ascomycota</taxon>
        <taxon>Pezizomycotina</taxon>
        <taxon>Eurotiomycetes</taxon>
        <taxon>Chaetothyriomycetidae</taxon>
        <taxon>Chaetothyriales</taxon>
        <taxon>Cyphellophoraceae</taxon>
        <taxon>Cyphellophora</taxon>
    </lineage>
</organism>
<comment type="catalytic activity">
    <reaction evidence="9">
        <text>L-cysteinyl-[protein] + (2E,6E)-farnesyl diphosphate = S-(2E,6E)-farnesyl-L-cysteinyl-[protein] + diphosphate</text>
        <dbReference type="Rhea" id="RHEA:13345"/>
        <dbReference type="Rhea" id="RHEA-COMP:10131"/>
        <dbReference type="Rhea" id="RHEA-COMP:11535"/>
        <dbReference type="ChEBI" id="CHEBI:29950"/>
        <dbReference type="ChEBI" id="CHEBI:33019"/>
        <dbReference type="ChEBI" id="CHEBI:86019"/>
        <dbReference type="ChEBI" id="CHEBI:175763"/>
    </reaction>
</comment>
<evidence type="ECO:0000256" key="7">
    <source>
        <dbReference type="ARBA" id="ARBA00022737"/>
    </source>
</evidence>
<dbReference type="GO" id="GO:0005965">
    <property type="term" value="C:protein farnesyltransferase complex"/>
    <property type="evidence" value="ECO:0007669"/>
    <property type="project" value="UniProtKB-UniRule"/>
</dbReference>
<keyword evidence="12" id="KW-1185">Reference proteome</keyword>
<reference evidence="11 12" key="1">
    <citation type="submission" date="2013-03" db="EMBL/GenBank/DDBJ databases">
        <title>The Genome Sequence of Phialophora europaea CBS 101466.</title>
        <authorList>
            <consortium name="The Broad Institute Genomics Platform"/>
            <person name="Cuomo C."/>
            <person name="de Hoog S."/>
            <person name="Gorbushina A."/>
            <person name="Walker B."/>
            <person name="Young S.K."/>
            <person name="Zeng Q."/>
            <person name="Gargeya S."/>
            <person name="Fitzgerald M."/>
            <person name="Haas B."/>
            <person name="Abouelleil A."/>
            <person name="Allen A.W."/>
            <person name="Alvarado L."/>
            <person name="Arachchi H.M."/>
            <person name="Berlin A.M."/>
            <person name="Chapman S.B."/>
            <person name="Gainer-Dewar J."/>
            <person name="Goldberg J."/>
            <person name="Griggs A."/>
            <person name="Gujja S."/>
            <person name="Hansen M."/>
            <person name="Howarth C."/>
            <person name="Imamovic A."/>
            <person name="Ireland A."/>
            <person name="Larimer J."/>
            <person name="McCowan C."/>
            <person name="Murphy C."/>
            <person name="Pearson M."/>
            <person name="Poon T.W."/>
            <person name="Priest M."/>
            <person name="Roberts A."/>
            <person name="Saif S."/>
            <person name="Shea T."/>
            <person name="Sisk P."/>
            <person name="Sykes S."/>
            <person name="Wortman J."/>
            <person name="Nusbaum C."/>
            <person name="Birren B."/>
        </authorList>
    </citation>
    <scope>NUCLEOTIDE SEQUENCE [LARGE SCALE GENOMIC DNA]</scope>
    <source>
        <strain evidence="11 12">CBS 101466</strain>
    </source>
</reference>
<dbReference type="Gene3D" id="1.50.10.20">
    <property type="match status" value="1"/>
</dbReference>
<evidence type="ECO:0000256" key="6">
    <source>
        <dbReference type="ARBA" id="ARBA00022723"/>
    </source>
</evidence>
<dbReference type="Proteomes" id="UP000030752">
    <property type="component" value="Unassembled WGS sequence"/>
</dbReference>
<dbReference type="OrthoDB" id="10261146at2759"/>
<name>W2SBR7_CYPE1</name>
<dbReference type="GeneID" id="19967577"/>
<comment type="cofactor">
    <cofactor evidence="9">
        <name>Zn(2+)</name>
        <dbReference type="ChEBI" id="CHEBI:29105"/>
    </cofactor>
    <text evidence="9">Binds 1 zinc ion per subunit.</text>
</comment>
<evidence type="ECO:0000256" key="5">
    <source>
        <dbReference type="ARBA" id="ARBA00022679"/>
    </source>
</evidence>
<keyword evidence="5 9" id="KW-0808">Transferase</keyword>
<keyword evidence="7" id="KW-0677">Repeat</keyword>
<dbReference type="GO" id="GO:0097354">
    <property type="term" value="P:prenylation"/>
    <property type="evidence" value="ECO:0007669"/>
    <property type="project" value="UniProtKB-UniRule"/>
</dbReference>
<comment type="function">
    <text evidence="9">Catalyzes the transfer of a farnesyl moiety from farnesyl diphosphate to a cysteine at the fourth position from the C-terminus of several proteins. The beta subunit is responsible for peptide-binding.</text>
</comment>
<dbReference type="RefSeq" id="XP_008710767.1">
    <property type="nucleotide sequence ID" value="XM_008712545.1"/>
</dbReference>
<keyword evidence="4 9" id="KW-0637">Prenyltransferase</keyword>
<dbReference type="eggNOG" id="KOG0365">
    <property type="taxonomic scope" value="Eukaryota"/>
</dbReference>
<dbReference type="InterPro" id="IPR008930">
    <property type="entry name" value="Terpenoid_cyclase/PrenylTrfase"/>
</dbReference>
<dbReference type="FunFam" id="1.50.10.20:FF:000014">
    <property type="entry name" value="Protein farnesyltransferase subunit beta"/>
    <property type="match status" value="1"/>
</dbReference>
<dbReference type="PANTHER" id="PTHR11774:SF6">
    <property type="entry name" value="PROTEIN FARNESYLTRANSFERASE SUBUNIT BETA"/>
    <property type="match status" value="1"/>
</dbReference>
<accession>W2SBR7</accession>
<evidence type="ECO:0000256" key="4">
    <source>
        <dbReference type="ARBA" id="ARBA00022602"/>
    </source>
</evidence>
<dbReference type="EMBL" id="KB822711">
    <property type="protein sequence ID" value="ETN46055.1"/>
    <property type="molecule type" value="Genomic_DNA"/>
</dbReference>
<dbReference type="HOGENOM" id="CLU_028946_1_0_1"/>
<keyword evidence="6 9" id="KW-0479">Metal-binding</keyword>
<dbReference type="GO" id="GO:0004660">
    <property type="term" value="F:protein farnesyltransferase activity"/>
    <property type="evidence" value="ECO:0007669"/>
    <property type="project" value="UniProtKB-UniRule"/>
</dbReference>
<evidence type="ECO:0000256" key="9">
    <source>
        <dbReference type="RuleBase" id="RU365056"/>
    </source>
</evidence>
<dbReference type="GO" id="GO:0008270">
    <property type="term" value="F:zinc ion binding"/>
    <property type="evidence" value="ECO:0007669"/>
    <property type="project" value="UniProtKB-UniRule"/>
</dbReference>
<dbReference type="VEuPathDB" id="FungiDB:HMPREF1541_00238"/>
<dbReference type="EC" id="2.5.1.58" evidence="2 9"/>
<evidence type="ECO:0000259" key="10">
    <source>
        <dbReference type="Pfam" id="PF00432"/>
    </source>
</evidence>
<dbReference type="InterPro" id="IPR001330">
    <property type="entry name" value="Prenyltrans"/>
</dbReference>
<evidence type="ECO:0000256" key="2">
    <source>
        <dbReference type="ARBA" id="ARBA00012702"/>
    </source>
</evidence>
<dbReference type="InParanoid" id="W2SBR7"/>
<dbReference type="FunCoup" id="W2SBR7">
    <property type="interactions" value="714"/>
</dbReference>